<evidence type="ECO:0000313" key="1">
    <source>
        <dbReference type="EMBL" id="KAF4726438.1"/>
    </source>
</evidence>
<sequence length="92" mass="9507">MGTAGCWMKAHGEVSSLAKSVQFGGEFFPGLFGLRRAASCELGLRSHGPIIVEALWMKYSNSVSARVLECPGLIGATASPSGVSGRLPEAPG</sequence>
<dbReference type="AlphaFoldDB" id="A0A7J6S0E7"/>
<gene>
    <name evidence="1" type="ORF">FOZ62_004269</name>
</gene>
<name>A0A7J6S0E7_PEROL</name>
<accession>A0A7J6S0E7</accession>
<comment type="caution">
    <text evidence="1">The sequence shown here is derived from an EMBL/GenBank/DDBJ whole genome shotgun (WGS) entry which is preliminary data.</text>
</comment>
<dbReference type="EMBL" id="JABANM010018239">
    <property type="protein sequence ID" value="KAF4726438.1"/>
    <property type="molecule type" value="Genomic_DNA"/>
</dbReference>
<reference evidence="1 2" key="1">
    <citation type="submission" date="2020-04" db="EMBL/GenBank/DDBJ databases">
        <title>Perkinsus olseni comparative genomics.</title>
        <authorList>
            <person name="Bogema D.R."/>
        </authorList>
    </citation>
    <scope>NUCLEOTIDE SEQUENCE [LARGE SCALE GENOMIC DNA]</scope>
    <source>
        <strain evidence="1">ATCC PRA-205</strain>
    </source>
</reference>
<protein>
    <submittedName>
        <fullName evidence="1">Uncharacterized protein</fullName>
    </submittedName>
</protein>
<evidence type="ECO:0000313" key="2">
    <source>
        <dbReference type="Proteomes" id="UP000574390"/>
    </source>
</evidence>
<organism evidence="1 2">
    <name type="scientific">Perkinsus olseni</name>
    <name type="common">Perkinsus atlanticus</name>
    <dbReference type="NCBI Taxonomy" id="32597"/>
    <lineage>
        <taxon>Eukaryota</taxon>
        <taxon>Sar</taxon>
        <taxon>Alveolata</taxon>
        <taxon>Perkinsozoa</taxon>
        <taxon>Perkinsea</taxon>
        <taxon>Perkinsida</taxon>
        <taxon>Perkinsidae</taxon>
        <taxon>Perkinsus</taxon>
    </lineage>
</organism>
<proteinExistence type="predicted"/>
<dbReference type="Proteomes" id="UP000574390">
    <property type="component" value="Unassembled WGS sequence"/>
</dbReference>